<feature type="compositionally biased region" description="Basic residues" evidence="1">
    <location>
        <begin position="35"/>
        <end position="62"/>
    </location>
</feature>
<keyword evidence="3" id="KW-1185">Reference proteome</keyword>
<proteinExistence type="predicted"/>
<name>A0AAC9HSB8_9PSEU</name>
<reference evidence="3" key="1">
    <citation type="submission" date="2016-03" db="EMBL/GenBank/DDBJ databases">
        <title>Complete genome sequence of the type strain Actinoalloteichus hymeniacidonis DSM 45092.</title>
        <authorList>
            <person name="Schaffert L."/>
            <person name="Albersmeier A."/>
            <person name="Winkler A."/>
            <person name="Kalinowski J."/>
            <person name="Zotchev S."/>
            <person name="Ruckert C."/>
        </authorList>
    </citation>
    <scope>NUCLEOTIDE SEQUENCE [LARGE SCALE GENOMIC DNA]</scope>
    <source>
        <strain evidence="3">HPA177(T) (DSM 45092(T))</strain>
    </source>
</reference>
<dbReference type="AlphaFoldDB" id="A0AAC9HSB8"/>
<evidence type="ECO:0000313" key="2">
    <source>
        <dbReference type="EMBL" id="AOS63560.1"/>
    </source>
</evidence>
<feature type="compositionally biased region" description="Basic and acidic residues" evidence="1">
    <location>
        <begin position="185"/>
        <end position="202"/>
    </location>
</feature>
<protein>
    <submittedName>
        <fullName evidence="2">Uncharacterized protein</fullName>
    </submittedName>
</protein>
<feature type="region of interest" description="Disordered" evidence="1">
    <location>
        <begin position="255"/>
        <end position="278"/>
    </location>
</feature>
<dbReference type="KEGG" id="ahm:TL08_13730"/>
<evidence type="ECO:0000313" key="3">
    <source>
        <dbReference type="Proteomes" id="UP000095210"/>
    </source>
</evidence>
<feature type="region of interest" description="Disordered" evidence="1">
    <location>
        <begin position="105"/>
        <end position="215"/>
    </location>
</feature>
<dbReference type="Proteomes" id="UP000095210">
    <property type="component" value="Chromosome"/>
</dbReference>
<sequence length="304" mass="32614">MGRPSREKIFHEDAAGRAAVRQGTFLTTVGIRAATRQRRRSSNRRPSAVRRKASGMTRRGRRLGVSAASSERRTTMSIAIHHALVPAPSQSAPGRRARIGPITSALAGPARGTTSWRGRPMRMLEGPAPGHPVEHPARFDTAGRRLGRADARQARGEPTDPCTPRPAGAPDRSRSVFASQHHIPPRLEQRTRAGSPRDDRIRPRSGSWSSGESRLGLVVDESDRREVTRPPLGHRVLRRIPGMSPMVTISAVSQRSQNSPGPAVDPGGLHSTEATVPLTPSGVRYSPFGGLPAVDALTGSPGHA</sequence>
<feature type="compositionally biased region" description="Basic and acidic residues" evidence="1">
    <location>
        <begin position="132"/>
        <end position="158"/>
    </location>
</feature>
<accession>A0AAC9HSB8</accession>
<evidence type="ECO:0000256" key="1">
    <source>
        <dbReference type="SAM" id="MobiDB-lite"/>
    </source>
</evidence>
<dbReference type="EMBL" id="CP014859">
    <property type="protein sequence ID" value="AOS63560.1"/>
    <property type="molecule type" value="Genomic_DNA"/>
</dbReference>
<feature type="region of interest" description="Disordered" evidence="1">
    <location>
        <begin position="32"/>
        <end position="72"/>
    </location>
</feature>
<organism evidence="2 3">
    <name type="scientific">Actinoalloteichus hymeniacidonis</name>
    <dbReference type="NCBI Taxonomy" id="340345"/>
    <lineage>
        <taxon>Bacteria</taxon>
        <taxon>Bacillati</taxon>
        <taxon>Actinomycetota</taxon>
        <taxon>Actinomycetes</taxon>
        <taxon>Pseudonocardiales</taxon>
        <taxon>Pseudonocardiaceae</taxon>
        <taxon>Actinoalloteichus</taxon>
    </lineage>
</organism>
<gene>
    <name evidence="2" type="ORF">TL08_13730</name>
</gene>